<proteinExistence type="predicted"/>
<name>Q64QG0_BACFR</name>
<dbReference type="HOGENOM" id="CLU_2068372_0_0_10"/>
<dbReference type="EMBL" id="AP006841">
    <property type="protein sequence ID" value="BAD50271.1"/>
    <property type="molecule type" value="Genomic_DNA"/>
</dbReference>
<dbReference type="Proteomes" id="UP000002197">
    <property type="component" value="Chromosome"/>
</dbReference>
<accession>Q64QG0</accession>
<protein>
    <submittedName>
        <fullName evidence="1">Uncharacterized protein</fullName>
    </submittedName>
</protein>
<dbReference type="STRING" id="295405.BF3528"/>
<dbReference type="KEGG" id="bfr:BF3528"/>
<sequence>MYISLVLHSVLCSFIVPKEQSVVRLCSVYMTFILKKSCGALHKTELFVQKVSILFNISLYLSPNWFGIRGQRTKIKRESGVNPGQSRCCETLYSILSISQFRTTDRKSKLCREGPGKM</sequence>
<gene>
    <name evidence="1" type="ordered locus">BF3528</name>
</gene>
<evidence type="ECO:0000313" key="1">
    <source>
        <dbReference type="EMBL" id="BAD50271.1"/>
    </source>
</evidence>
<evidence type="ECO:0000313" key="2">
    <source>
        <dbReference type="Proteomes" id="UP000002197"/>
    </source>
</evidence>
<organism evidence="1 2">
    <name type="scientific">Bacteroides fragilis (strain YCH46)</name>
    <dbReference type="NCBI Taxonomy" id="295405"/>
    <lineage>
        <taxon>Bacteria</taxon>
        <taxon>Pseudomonadati</taxon>
        <taxon>Bacteroidota</taxon>
        <taxon>Bacteroidia</taxon>
        <taxon>Bacteroidales</taxon>
        <taxon>Bacteroidaceae</taxon>
        <taxon>Bacteroides</taxon>
    </lineage>
</organism>
<reference evidence="1 2" key="1">
    <citation type="journal article" date="2004" name="Proc. Natl. Acad. Sci. U.S.A.">
        <title>Genomic analysis of Bacteroides fragilis reveals extensive DNA inversions regulating cell surface adaptation.</title>
        <authorList>
            <person name="Kuwahara T."/>
            <person name="Yamashita A."/>
            <person name="Hirakawa H."/>
            <person name="Nakayama H."/>
            <person name="Toh H."/>
            <person name="Okada N."/>
            <person name="Kuhara S."/>
            <person name="Hattori M."/>
            <person name="Hayashi T."/>
            <person name="Ohnishi Y."/>
        </authorList>
    </citation>
    <scope>NUCLEOTIDE SEQUENCE [LARGE SCALE GENOMIC DNA]</scope>
    <source>
        <strain evidence="1 2">YCH46</strain>
    </source>
</reference>
<dbReference type="AlphaFoldDB" id="Q64QG0"/>